<dbReference type="KEGG" id="jeo:JMA_39160"/>
<gene>
    <name evidence="1" type="ORF">JMA_39160</name>
</gene>
<dbReference type="HOGENOM" id="CLU_054933_0_0_9"/>
<sequence length="306" mass="34368">MSKSEKRYEMIPEGDLFRIRALIDMPEYGVKIGDVGGIIEVEQNLAQFGNGWICSTSKVIQSAVVVDAYIRSGSTVSGRSHVVMGVVSGSKILGNTKIEADIQIHESIIQNCTLFGDGEIRESKLSNCTFNSNVQFFNCNIHAELSLFSRGGGTLSLRHTEINIEEGNIIHSVDMERVQLRTKTFKVEHRLFMQDVHVQYRDKIWIVRVGVNLRTEIQGERNNPIQLKGEELTIDDSIIKGGMVLSGNFEIRSSILMGMHQINMNKAYIQDTKIIDCVTIKQTLPRVQVIVGKAFEGDMTIDYDQQ</sequence>
<geneLocation type="plasmid" evidence="2"/>
<evidence type="ECO:0000313" key="2">
    <source>
        <dbReference type="Proteomes" id="UP000031449"/>
    </source>
</evidence>
<dbReference type="BioCyc" id="JESP1508404:G14D9-13200-MONOMER"/>
<keyword evidence="1" id="KW-0614">Plasmid</keyword>
<keyword evidence="2" id="KW-1185">Reference proteome</keyword>
<accession>A0A0B5AZ37</accession>
<proteinExistence type="predicted"/>
<dbReference type="Proteomes" id="UP000031449">
    <property type="component" value="Plasmid unnamed"/>
</dbReference>
<protein>
    <submittedName>
        <fullName evidence="1">Uncharacterized protein</fullName>
    </submittedName>
</protein>
<evidence type="ECO:0000313" key="1">
    <source>
        <dbReference type="EMBL" id="AJD93234.1"/>
    </source>
</evidence>
<dbReference type="AlphaFoldDB" id="A0A0B5AZ37"/>
<dbReference type="InterPro" id="IPR011004">
    <property type="entry name" value="Trimer_LpxA-like_sf"/>
</dbReference>
<dbReference type="OrthoDB" id="7923656at2"/>
<organism evidence="1 2">
    <name type="scientific">Jeotgalibacillus malaysiensis</name>
    <dbReference type="NCBI Taxonomy" id="1508404"/>
    <lineage>
        <taxon>Bacteria</taxon>
        <taxon>Bacillati</taxon>
        <taxon>Bacillota</taxon>
        <taxon>Bacilli</taxon>
        <taxon>Bacillales</taxon>
        <taxon>Caryophanaceae</taxon>
        <taxon>Jeotgalibacillus</taxon>
    </lineage>
</organism>
<reference evidence="1 2" key="1">
    <citation type="submission" date="2014-08" db="EMBL/GenBank/DDBJ databases">
        <title>Complete genome of a marine bacteria Jeotgalibacillus malaysiensis.</title>
        <authorList>
            <person name="Yaakop A.S."/>
            <person name="Chan K.-G."/>
            <person name="Goh K.M."/>
        </authorList>
    </citation>
    <scope>NUCLEOTIDE SEQUENCE [LARGE SCALE GENOMIC DNA]</scope>
    <source>
        <strain evidence="1 2">D5</strain>
        <plasmid evidence="2">Plasmid</plasmid>
    </source>
</reference>
<name>A0A0B5AZ37_9BACL</name>
<dbReference type="EMBL" id="CP009417">
    <property type="protein sequence ID" value="AJD93234.1"/>
    <property type="molecule type" value="Genomic_DNA"/>
</dbReference>
<dbReference type="SUPFAM" id="SSF51161">
    <property type="entry name" value="Trimeric LpxA-like enzymes"/>
    <property type="match status" value="1"/>
</dbReference>